<dbReference type="EMBL" id="CP024704">
    <property type="protein sequence ID" value="ATV70803.1"/>
    <property type="molecule type" value="Genomic_DNA"/>
</dbReference>
<evidence type="ECO:0008006" key="3">
    <source>
        <dbReference type="Google" id="ProtNLM"/>
    </source>
</evidence>
<accession>A0A2D3PSY0</accession>
<name>A0A2D3PSY0_9FUSO</name>
<reference evidence="1 2" key="1">
    <citation type="submission" date="2017-11" db="EMBL/GenBank/DDBJ databases">
        <title>Genome sequencing of Fusobacterium periodonticum KCOM 2555.</title>
        <authorList>
            <person name="Kook J.-K."/>
            <person name="Park S.-N."/>
            <person name="Lim Y.K."/>
        </authorList>
    </citation>
    <scope>NUCLEOTIDE SEQUENCE [LARGE SCALE GENOMIC DNA]</scope>
    <source>
        <strain evidence="1 2">KCOM 2555</strain>
    </source>
</reference>
<organism evidence="1 2">
    <name type="scientific">Fusobacterium pseudoperiodonticum</name>
    <dbReference type="NCBI Taxonomy" id="2663009"/>
    <lineage>
        <taxon>Bacteria</taxon>
        <taxon>Fusobacteriati</taxon>
        <taxon>Fusobacteriota</taxon>
        <taxon>Fusobacteriia</taxon>
        <taxon>Fusobacteriales</taxon>
        <taxon>Fusobacteriaceae</taxon>
        <taxon>Fusobacterium</taxon>
    </lineage>
</organism>
<protein>
    <recommendedName>
        <fullName evidence="3">DUF2642 domain-containing protein</fullName>
    </recommendedName>
</protein>
<dbReference type="Proteomes" id="UP000230781">
    <property type="component" value="Chromosome"/>
</dbReference>
<proteinExistence type="predicted"/>
<evidence type="ECO:0000313" key="1">
    <source>
        <dbReference type="EMBL" id="ATV70803.1"/>
    </source>
</evidence>
<dbReference type="RefSeq" id="WP_100026771.1">
    <property type="nucleotide sequence ID" value="NZ_CP024704.1"/>
</dbReference>
<sequence>MKALLEKLAWKKCHIIATVNDIFRDATILEVADGFVLIETDEKEKVLINLDFIRIVVEAKERALAPVFVPHDL</sequence>
<evidence type="ECO:0000313" key="2">
    <source>
        <dbReference type="Proteomes" id="UP000230781"/>
    </source>
</evidence>
<dbReference type="AlphaFoldDB" id="A0A2D3PSY0"/>
<gene>
    <name evidence="1" type="ORF">CTM98_09190</name>
</gene>